<feature type="chain" id="PRO_5003463459" evidence="1">
    <location>
        <begin position="30"/>
        <end position="285"/>
    </location>
</feature>
<dbReference type="OrthoDB" id="2578443at2"/>
<dbReference type="InterPro" id="IPR036582">
    <property type="entry name" value="Mao_N_sf"/>
</dbReference>
<dbReference type="AlphaFoldDB" id="G4HC53"/>
<evidence type="ECO:0000259" key="2">
    <source>
        <dbReference type="Pfam" id="PF07833"/>
    </source>
</evidence>
<reference evidence="3 4" key="1">
    <citation type="submission" date="2011-09" db="EMBL/GenBank/DDBJ databases">
        <title>The draft genome of Paenibacillus lactis 154.</title>
        <authorList>
            <consortium name="US DOE Joint Genome Institute (JGI-PGF)"/>
            <person name="Lucas S."/>
            <person name="Han J."/>
            <person name="Lapidus A."/>
            <person name="Cheng J.-F."/>
            <person name="Goodwin L."/>
            <person name="Pitluck S."/>
            <person name="Peters L."/>
            <person name="Land M.L."/>
            <person name="Hauser L."/>
            <person name="Siebers A."/>
            <person name="Thelen M."/>
            <person name="Hugenholtz P."/>
            <person name="Allgaier M."/>
            <person name="Woyke T.J."/>
        </authorList>
    </citation>
    <scope>NUCLEOTIDE SEQUENCE [LARGE SCALE GENOMIC DNA]</scope>
    <source>
        <strain evidence="3 4">154</strain>
    </source>
</reference>
<gene>
    <name evidence="3" type="ORF">PaelaDRAFT_0958</name>
</gene>
<proteinExistence type="predicted"/>
<feature type="domain" description="Copper amine oxidase-like N-terminal" evidence="2">
    <location>
        <begin position="75"/>
        <end position="140"/>
    </location>
</feature>
<organism evidence="3 4">
    <name type="scientific">Paenibacillus lactis 154</name>
    <dbReference type="NCBI Taxonomy" id="743719"/>
    <lineage>
        <taxon>Bacteria</taxon>
        <taxon>Bacillati</taxon>
        <taxon>Bacillota</taxon>
        <taxon>Bacilli</taxon>
        <taxon>Bacillales</taxon>
        <taxon>Paenibacillaceae</taxon>
        <taxon>Paenibacillus</taxon>
    </lineage>
</organism>
<evidence type="ECO:0000256" key="1">
    <source>
        <dbReference type="SAM" id="SignalP"/>
    </source>
</evidence>
<sequence>MKMKHWKLAAAAIFLISVLLPMGAQESHAASKYVVLELQWEDGRTSRIKTLKKDGVTYGSFYSLGNMARLHSGMEQDNTLVLKSDQKRIAIRMGSSIAEVDGRKVDMGREPVRYMSHLYVPIRFLAAALDGEVTNRDAKTGKVTVTGLNNYTDIFYGGGKMGYSYTIRAAKGDLEITNAYTNQKTTIPLGMKDINANTHNLTQNFNWTPKGLLIVTIEYTNRETKEYDLYTLIFKNQGLIRKSIAHGLMERHETLKPDGTIQLIDDHNIRMIEDESGNVLNVFAR</sequence>
<dbReference type="Gene3D" id="3.30.457.10">
    <property type="entry name" value="Copper amine oxidase-like, N-terminal domain"/>
    <property type="match status" value="1"/>
</dbReference>
<evidence type="ECO:0000313" key="3">
    <source>
        <dbReference type="EMBL" id="EHB66734.1"/>
    </source>
</evidence>
<evidence type="ECO:0000313" key="4">
    <source>
        <dbReference type="Proteomes" id="UP000003891"/>
    </source>
</evidence>
<dbReference type="SUPFAM" id="SSF55383">
    <property type="entry name" value="Copper amine oxidase, domain N"/>
    <property type="match status" value="1"/>
</dbReference>
<dbReference type="Proteomes" id="UP000003891">
    <property type="component" value="Unassembled WGS sequence"/>
</dbReference>
<feature type="signal peptide" evidence="1">
    <location>
        <begin position="1"/>
        <end position="29"/>
    </location>
</feature>
<dbReference type="InterPro" id="IPR012854">
    <property type="entry name" value="Cu_amine_oxidase-like_N"/>
</dbReference>
<keyword evidence="1" id="KW-0732">Signal</keyword>
<name>G4HC53_9BACL</name>
<dbReference type="EMBL" id="AGIP01000002">
    <property type="protein sequence ID" value="EHB66734.1"/>
    <property type="molecule type" value="Genomic_DNA"/>
</dbReference>
<accession>G4HC53</accession>
<protein>
    <submittedName>
        <fullName evidence="3">Copper amine oxidase-like domain-containing protein</fullName>
    </submittedName>
</protein>
<dbReference type="PATRIC" id="fig|743719.3.peg.956"/>
<dbReference type="Pfam" id="PF07833">
    <property type="entry name" value="Cu_amine_oxidN1"/>
    <property type="match status" value="1"/>
</dbReference>